<dbReference type="PRINTS" id="PR00367">
    <property type="entry name" value="ETHRSPELEMNT"/>
</dbReference>
<feature type="compositionally biased region" description="Low complexity" evidence="6">
    <location>
        <begin position="94"/>
        <end position="108"/>
    </location>
</feature>
<proteinExistence type="predicted"/>
<evidence type="ECO:0000256" key="5">
    <source>
        <dbReference type="ARBA" id="ARBA00023242"/>
    </source>
</evidence>
<dbReference type="InterPro" id="IPR001471">
    <property type="entry name" value="AP2/ERF_dom"/>
</dbReference>
<dbReference type="PROSITE" id="PS51032">
    <property type="entry name" value="AP2_ERF"/>
    <property type="match status" value="1"/>
</dbReference>
<dbReference type="InterPro" id="IPR016177">
    <property type="entry name" value="DNA-bd_dom_sf"/>
</dbReference>
<dbReference type="GO" id="GO:0003700">
    <property type="term" value="F:DNA-binding transcription factor activity"/>
    <property type="evidence" value="ECO:0007669"/>
    <property type="project" value="InterPro"/>
</dbReference>
<dbReference type="Proteomes" id="UP000825935">
    <property type="component" value="Chromosome 28"/>
</dbReference>
<evidence type="ECO:0000256" key="6">
    <source>
        <dbReference type="SAM" id="MobiDB-lite"/>
    </source>
</evidence>
<evidence type="ECO:0000313" key="9">
    <source>
        <dbReference type="Proteomes" id="UP000825935"/>
    </source>
</evidence>
<gene>
    <name evidence="8" type="ORF">KP509_28G035700</name>
</gene>
<dbReference type="OrthoDB" id="1931494at2759"/>
<dbReference type="GO" id="GO:0005634">
    <property type="term" value="C:nucleus"/>
    <property type="evidence" value="ECO:0007669"/>
    <property type="project" value="UniProtKB-SubCell"/>
</dbReference>
<protein>
    <recommendedName>
        <fullName evidence="7">AP2/ERF domain-containing protein</fullName>
    </recommendedName>
</protein>
<dbReference type="PANTHER" id="PTHR31677:SF231">
    <property type="entry name" value="ETHYLENE-RESPONSIVE TRANSCRIPTION FACTOR 4"/>
    <property type="match status" value="1"/>
</dbReference>
<organism evidence="8 9">
    <name type="scientific">Ceratopteris richardii</name>
    <name type="common">Triangle waterfern</name>
    <dbReference type="NCBI Taxonomy" id="49495"/>
    <lineage>
        <taxon>Eukaryota</taxon>
        <taxon>Viridiplantae</taxon>
        <taxon>Streptophyta</taxon>
        <taxon>Embryophyta</taxon>
        <taxon>Tracheophyta</taxon>
        <taxon>Polypodiopsida</taxon>
        <taxon>Polypodiidae</taxon>
        <taxon>Polypodiales</taxon>
        <taxon>Pteridineae</taxon>
        <taxon>Pteridaceae</taxon>
        <taxon>Parkerioideae</taxon>
        <taxon>Ceratopteris</taxon>
    </lineage>
</organism>
<keyword evidence="5" id="KW-0539">Nucleus</keyword>
<dbReference type="CDD" id="cd00018">
    <property type="entry name" value="AP2"/>
    <property type="match status" value="1"/>
</dbReference>
<feature type="region of interest" description="Disordered" evidence="6">
    <location>
        <begin position="92"/>
        <end position="117"/>
    </location>
</feature>
<keyword evidence="2" id="KW-0805">Transcription regulation</keyword>
<dbReference type="Pfam" id="PF00847">
    <property type="entry name" value="AP2"/>
    <property type="match status" value="1"/>
</dbReference>
<dbReference type="FunFam" id="3.30.730.10:FF:000001">
    <property type="entry name" value="Ethylene-responsive transcription factor 2"/>
    <property type="match status" value="1"/>
</dbReference>
<feature type="domain" description="AP2/ERF" evidence="7">
    <location>
        <begin position="29"/>
        <end position="86"/>
    </location>
</feature>
<comment type="caution">
    <text evidence="8">The sequence shown here is derived from an EMBL/GenBank/DDBJ whole genome shotgun (WGS) entry which is preliminary data.</text>
</comment>
<dbReference type="Gene3D" id="3.30.730.10">
    <property type="entry name" value="AP2/ERF domain"/>
    <property type="match status" value="1"/>
</dbReference>
<dbReference type="GO" id="GO:0003677">
    <property type="term" value="F:DNA binding"/>
    <property type="evidence" value="ECO:0007669"/>
    <property type="project" value="UniProtKB-KW"/>
</dbReference>
<name>A0A8T2RDR9_CERRI</name>
<keyword evidence="9" id="KW-1185">Reference proteome</keyword>
<comment type="subcellular location">
    <subcellularLocation>
        <location evidence="1">Nucleus</location>
    </subcellularLocation>
</comment>
<dbReference type="PANTHER" id="PTHR31677">
    <property type="entry name" value="AP2 DOMAIN CLASS TRANSCRIPTION FACTOR"/>
    <property type="match status" value="1"/>
</dbReference>
<dbReference type="InterPro" id="IPR036955">
    <property type="entry name" value="AP2/ERF_dom_sf"/>
</dbReference>
<dbReference type="AlphaFoldDB" id="A0A8T2RDR9"/>
<evidence type="ECO:0000313" key="8">
    <source>
        <dbReference type="EMBL" id="KAH7293663.1"/>
    </source>
</evidence>
<evidence type="ECO:0000256" key="2">
    <source>
        <dbReference type="ARBA" id="ARBA00023015"/>
    </source>
</evidence>
<dbReference type="SUPFAM" id="SSF54171">
    <property type="entry name" value="DNA-binding domain"/>
    <property type="match status" value="1"/>
</dbReference>
<evidence type="ECO:0000256" key="4">
    <source>
        <dbReference type="ARBA" id="ARBA00023163"/>
    </source>
</evidence>
<sequence length="246" mass="27479">MQRRKLIVPSPIMGISDGAILNIPSQEQRYRGVRKRPWGRFAAEIRDPVKKTRVWLGTFDTAEDAARAYDAAARALRGIKAKTNFPILLDEQSTSHSSTVESSSTPRSYRTQSAGCHDSKDCFKGSRSSGYEDGSALVKHKRAHSDVDESDYVPQRKRQRGGCRITLPFSVPVDVHVGFQTNVNNTGVDAEGYHSDCDSSSSVILDTDEMSFPEISEEPLCQRPFVDLNLPPPDEDVEFTNFMFFL</sequence>
<accession>A0A8T2RDR9</accession>
<dbReference type="SMART" id="SM00380">
    <property type="entry name" value="AP2"/>
    <property type="match status" value="1"/>
</dbReference>
<evidence type="ECO:0000259" key="7">
    <source>
        <dbReference type="PROSITE" id="PS51032"/>
    </source>
</evidence>
<evidence type="ECO:0000256" key="3">
    <source>
        <dbReference type="ARBA" id="ARBA00023125"/>
    </source>
</evidence>
<dbReference type="EMBL" id="CM035433">
    <property type="protein sequence ID" value="KAH7293663.1"/>
    <property type="molecule type" value="Genomic_DNA"/>
</dbReference>
<evidence type="ECO:0000256" key="1">
    <source>
        <dbReference type="ARBA" id="ARBA00004123"/>
    </source>
</evidence>
<dbReference type="OMA" id="PCENEDA"/>
<keyword evidence="4" id="KW-0804">Transcription</keyword>
<reference evidence="8" key="1">
    <citation type="submission" date="2021-08" db="EMBL/GenBank/DDBJ databases">
        <title>WGS assembly of Ceratopteris richardii.</title>
        <authorList>
            <person name="Marchant D.B."/>
            <person name="Chen G."/>
            <person name="Jenkins J."/>
            <person name="Shu S."/>
            <person name="Leebens-Mack J."/>
            <person name="Grimwood J."/>
            <person name="Schmutz J."/>
            <person name="Soltis P."/>
            <person name="Soltis D."/>
            <person name="Chen Z.-H."/>
        </authorList>
    </citation>
    <scope>NUCLEOTIDE SEQUENCE</scope>
    <source>
        <strain evidence="8">Whitten #5841</strain>
        <tissue evidence="8">Leaf</tissue>
    </source>
</reference>
<keyword evidence="3" id="KW-0238">DNA-binding</keyword>